<dbReference type="PANTHER" id="PTHR24043">
    <property type="entry name" value="SCAVENGER RECEPTOR CLASS F"/>
    <property type="match status" value="1"/>
</dbReference>
<evidence type="ECO:0000313" key="4">
    <source>
        <dbReference type="EMBL" id="KAK3736596.1"/>
    </source>
</evidence>
<dbReference type="SMART" id="SM00181">
    <property type="entry name" value="EGF"/>
    <property type="match status" value="4"/>
</dbReference>
<sequence length="366" mass="39911">MCVTVVPEYVTQAVNKGTQKTSVIKNAQKVTLGNLCSQECNDKTWGQNCSQKCDAKCKKNSCNHVTGECYGCVDGYRGRDCNSECDEGFYGEGCNKTCSEHCGGDLNSCHHVNGSCNQGCDPGYTGSLCIQECNVTTWGQNCSQNCNASCMNNSCSHETGECSSCVVGYWGRFCNHECNTTSYGEGCRQTCSANCVNQLCHHETGFCNSCNESRLGDYCEFGRQQGVSGGGATVSAVVAVLVILLVILAVVAGVFIWRNWKQKATEKRKDENDIHLSNWTFRFHTAQFEECEAENGEVTAASAPTNSVTDTIAVSVQELKTYIQQHSVDSHFLDQFLSVPMTSGSPQTCGVLPENVKKNRYKNIIP</sequence>
<dbReference type="PANTHER" id="PTHR24043:SF5">
    <property type="entry name" value="SCAVENGER RECEPTOR CLASS F MEMBER 2"/>
    <property type="match status" value="1"/>
</dbReference>
<feature type="non-terminal residue" evidence="4">
    <location>
        <position position="1"/>
    </location>
</feature>
<reference evidence="4" key="1">
    <citation type="journal article" date="2023" name="G3 (Bethesda)">
        <title>A reference genome for the long-term kleptoplast-retaining sea slug Elysia crispata morphotype clarki.</title>
        <authorList>
            <person name="Eastman K.E."/>
            <person name="Pendleton A.L."/>
            <person name="Shaikh M.A."/>
            <person name="Suttiyut T."/>
            <person name="Ogas R."/>
            <person name="Tomko P."/>
            <person name="Gavelis G."/>
            <person name="Widhalm J.R."/>
            <person name="Wisecaver J.H."/>
        </authorList>
    </citation>
    <scope>NUCLEOTIDE SEQUENCE</scope>
    <source>
        <strain evidence="4">ECLA1</strain>
    </source>
</reference>
<name>A0AAE1CU89_9GAST</name>
<dbReference type="GO" id="GO:0005044">
    <property type="term" value="F:scavenger receptor activity"/>
    <property type="evidence" value="ECO:0007669"/>
    <property type="project" value="InterPro"/>
</dbReference>
<accession>A0AAE1CU89</accession>
<keyword evidence="2" id="KW-0472">Membrane</keyword>
<evidence type="ECO:0000256" key="2">
    <source>
        <dbReference type="SAM" id="Phobius"/>
    </source>
</evidence>
<keyword evidence="2" id="KW-1133">Transmembrane helix</keyword>
<dbReference type="Proteomes" id="UP001283361">
    <property type="component" value="Unassembled WGS sequence"/>
</dbReference>
<evidence type="ECO:0000256" key="1">
    <source>
        <dbReference type="ARBA" id="ARBA00022536"/>
    </source>
</evidence>
<dbReference type="GO" id="GO:0005925">
    <property type="term" value="C:focal adhesion"/>
    <property type="evidence" value="ECO:0007669"/>
    <property type="project" value="TreeGrafter"/>
</dbReference>
<dbReference type="AlphaFoldDB" id="A0AAE1CU89"/>
<dbReference type="InterPro" id="IPR000742">
    <property type="entry name" value="EGF"/>
</dbReference>
<proteinExistence type="predicted"/>
<evidence type="ECO:0000259" key="3">
    <source>
        <dbReference type="SMART" id="SM00181"/>
    </source>
</evidence>
<dbReference type="EMBL" id="JAWDGP010006700">
    <property type="protein sequence ID" value="KAK3736596.1"/>
    <property type="molecule type" value="Genomic_DNA"/>
</dbReference>
<comment type="caution">
    <text evidence="4">The sequence shown here is derived from an EMBL/GenBank/DDBJ whole genome shotgun (WGS) entry which is preliminary data.</text>
</comment>
<keyword evidence="5" id="KW-1185">Reference proteome</keyword>
<feature type="domain" description="EGF-like" evidence="3">
    <location>
        <begin position="48"/>
        <end position="82"/>
    </location>
</feature>
<dbReference type="GO" id="GO:0007157">
    <property type="term" value="P:heterophilic cell-cell adhesion via plasma membrane cell adhesion molecules"/>
    <property type="evidence" value="ECO:0007669"/>
    <property type="project" value="TreeGrafter"/>
</dbReference>
<keyword evidence="1" id="KW-0245">EGF-like domain</keyword>
<feature type="domain" description="EGF-like" evidence="3">
    <location>
        <begin position="84"/>
        <end position="130"/>
    </location>
</feature>
<feature type="domain" description="EGF-like" evidence="3">
    <location>
        <begin position="141"/>
        <end position="175"/>
    </location>
</feature>
<feature type="transmembrane region" description="Helical" evidence="2">
    <location>
        <begin position="234"/>
        <end position="257"/>
    </location>
</feature>
<keyword evidence="2" id="KW-0812">Transmembrane</keyword>
<dbReference type="Gene3D" id="2.170.300.10">
    <property type="entry name" value="Tie2 ligand-binding domain superfamily"/>
    <property type="match status" value="1"/>
</dbReference>
<dbReference type="InterPro" id="IPR042635">
    <property type="entry name" value="MEGF10/SREC1/2-like"/>
</dbReference>
<feature type="domain" description="EGF-like" evidence="3">
    <location>
        <begin position="190"/>
        <end position="220"/>
    </location>
</feature>
<organism evidence="4 5">
    <name type="scientific">Elysia crispata</name>
    <name type="common">lettuce slug</name>
    <dbReference type="NCBI Taxonomy" id="231223"/>
    <lineage>
        <taxon>Eukaryota</taxon>
        <taxon>Metazoa</taxon>
        <taxon>Spiralia</taxon>
        <taxon>Lophotrochozoa</taxon>
        <taxon>Mollusca</taxon>
        <taxon>Gastropoda</taxon>
        <taxon>Heterobranchia</taxon>
        <taxon>Euthyneura</taxon>
        <taxon>Panpulmonata</taxon>
        <taxon>Sacoglossa</taxon>
        <taxon>Placobranchoidea</taxon>
        <taxon>Plakobranchidae</taxon>
        <taxon>Elysia</taxon>
    </lineage>
</organism>
<gene>
    <name evidence="4" type="ORF">RRG08_004556</name>
</gene>
<protein>
    <recommendedName>
        <fullName evidence="3">EGF-like domain-containing protein</fullName>
    </recommendedName>
</protein>
<evidence type="ECO:0000313" key="5">
    <source>
        <dbReference type="Proteomes" id="UP001283361"/>
    </source>
</evidence>